<dbReference type="Proteomes" id="UP000016932">
    <property type="component" value="Unassembled WGS sequence"/>
</dbReference>
<sequence length="61" mass="7044">CTRTQFPLTIAYAITIYKSQGITLDKGVLNISKKDFTPALTYIAYSRFYNLDNILFDKLFN</sequence>
<dbReference type="GeneID" id="19330104"/>
<dbReference type="STRING" id="383855.M2Z0Y8"/>
<dbReference type="CDD" id="cd18809">
    <property type="entry name" value="SF1_C_RecD"/>
    <property type="match status" value="1"/>
</dbReference>
<dbReference type="OrthoDB" id="3942766at2759"/>
<reference evidence="1 2" key="1">
    <citation type="journal article" date="2012" name="PLoS Pathog.">
        <title>Diverse lifestyles and strategies of plant pathogenesis encoded in the genomes of eighteen Dothideomycetes fungi.</title>
        <authorList>
            <person name="Ohm R.A."/>
            <person name="Feau N."/>
            <person name="Henrissat B."/>
            <person name="Schoch C.L."/>
            <person name="Horwitz B.A."/>
            <person name="Barry K.W."/>
            <person name="Condon B.J."/>
            <person name="Copeland A.C."/>
            <person name="Dhillon B."/>
            <person name="Glaser F."/>
            <person name="Hesse C.N."/>
            <person name="Kosti I."/>
            <person name="LaButti K."/>
            <person name="Lindquist E.A."/>
            <person name="Lucas S."/>
            <person name="Salamov A.A."/>
            <person name="Bradshaw R.E."/>
            <person name="Ciuffetti L."/>
            <person name="Hamelin R.C."/>
            <person name="Kema G.H.J."/>
            <person name="Lawrence C."/>
            <person name="Scott J.A."/>
            <person name="Spatafora J.W."/>
            <person name="Turgeon B.G."/>
            <person name="de Wit P.J.G.M."/>
            <person name="Zhong S."/>
            <person name="Goodwin S.B."/>
            <person name="Grigoriev I.V."/>
        </authorList>
    </citation>
    <scope>NUCLEOTIDE SEQUENCE [LARGE SCALE GENOMIC DNA]</scope>
    <source>
        <strain evidence="1 2">CIRAD86</strain>
    </source>
</reference>
<feature type="non-terminal residue" evidence="1">
    <location>
        <position position="61"/>
    </location>
</feature>
<protein>
    <recommendedName>
        <fullName evidence="3">UvrD-like helicase C-terminal domain-containing protein</fullName>
    </recommendedName>
</protein>
<dbReference type="KEGG" id="pfj:MYCFIDRAFT_107238"/>
<dbReference type="VEuPathDB" id="FungiDB:MYCFIDRAFT_107238"/>
<dbReference type="InterPro" id="IPR027417">
    <property type="entry name" value="P-loop_NTPase"/>
</dbReference>
<accession>M2Z0Y8</accession>
<evidence type="ECO:0008006" key="3">
    <source>
        <dbReference type="Google" id="ProtNLM"/>
    </source>
</evidence>
<dbReference type="AlphaFoldDB" id="M2Z0Y8"/>
<dbReference type="HOGENOM" id="CLU_194737_0_0_1"/>
<organism evidence="1 2">
    <name type="scientific">Pseudocercospora fijiensis (strain CIRAD86)</name>
    <name type="common">Black leaf streak disease fungus</name>
    <name type="synonym">Mycosphaerella fijiensis</name>
    <dbReference type="NCBI Taxonomy" id="383855"/>
    <lineage>
        <taxon>Eukaryota</taxon>
        <taxon>Fungi</taxon>
        <taxon>Dikarya</taxon>
        <taxon>Ascomycota</taxon>
        <taxon>Pezizomycotina</taxon>
        <taxon>Dothideomycetes</taxon>
        <taxon>Dothideomycetidae</taxon>
        <taxon>Mycosphaerellales</taxon>
        <taxon>Mycosphaerellaceae</taxon>
        <taxon>Pseudocercospora</taxon>
    </lineage>
</organism>
<evidence type="ECO:0000313" key="2">
    <source>
        <dbReference type="Proteomes" id="UP000016932"/>
    </source>
</evidence>
<dbReference type="eggNOG" id="KOG0987">
    <property type="taxonomic scope" value="Eukaryota"/>
</dbReference>
<feature type="non-terminal residue" evidence="1">
    <location>
        <position position="1"/>
    </location>
</feature>
<dbReference type="SUPFAM" id="SSF52540">
    <property type="entry name" value="P-loop containing nucleoside triphosphate hydrolases"/>
    <property type="match status" value="1"/>
</dbReference>
<gene>
    <name evidence="1" type="ORF">MYCFIDRAFT_107238</name>
</gene>
<name>M2Z0Y8_PSEFD</name>
<keyword evidence="2" id="KW-1185">Reference proteome</keyword>
<proteinExistence type="predicted"/>
<dbReference type="RefSeq" id="XP_007926705.1">
    <property type="nucleotide sequence ID" value="XM_007928514.1"/>
</dbReference>
<evidence type="ECO:0000313" key="1">
    <source>
        <dbReference type="EMBL" id="EME83505.1"/>
    </source>
</evidence>
<dbReference type="EMBL" id="KB446558">
    <property type="protein sequence ID" value="EME83505.1"/>
    <property type="molecule type" value="Genomic_DNA"/>
</dbReference>